<keyword evidence="5" id="KW-1185">Reference proteome</keyword>
<dbReference type="PROSITE" id="PS00194">
    <property type="entry name" value="THIOREDOXIN_1"/>
    <property type="match status" value="1"/>
</dbReference>
<sequence>MRTILVFIIAILFTGLTLKIQDTPKELKWYSFSDGLKIAQSEKKKVLIDVYTDWCEWCKKMDEEVYTDSKVKNYLNSKFILVKLNAESETKHTFEGREYSEMELAYIFGVEGFPTTIFIREDMQPITAVPGYFPAEVFMKILTFIGDDYYLKMSFDDYLEKTGGLPKN</sequence>
<name>A0A0P1MWZ7_9BACT</name>
<evidence type="ECO:0000313" key="4">
    <source>
        <dbReference type="EMBL" id="CUT00456.1"/>
    </source>
</evidence>
<dbReference type="Gene3D" id="3.40.30.10">
    <property type="entry name" value="Glutaredoxin"/>
    <property type="match status" value="1"/>
</dbReference>
<reference evidence="5" key="1">
    <citation type="submission" date="2015-11" db="EMBL/GenBank/DDBJ databases">
        <authorList>
            <person name="Varghese N."/>
        </authorList>
    </citation>
    <scope>NUCLEOTIDE SEQUENCE [LARGE SCALE GENOMIC DNA]</scope>
    <source>
        <strain evidence="5">JGI-23</strain>
    </source>
</reference>
<accession>A0A0P1MWZ7</accession>
<evidence type="ECO:0000313" key="5">
    <source>
        <dbReference type="Proteomes" id="UP000199197"/>
    </source>
</evidence>
<dbReference type="Pfam" id="PF13098">
    <property type="entry name" value="Thioredoxin_2"/>
    <property type="match status" value="1"/>
</dbReference>
<dbReference type="InterPro" id="IPR051099">
    <property type="entry name" value="AGR/TXD"/>
</dbReference>
<organism evidence="4 5">
    <name type="scientific">Candidatus Chryseopegocella kryptomonas</name>
    <dbReference type="NCBI Taxonomy" id="1633643"/>
    <lineage>
        <taxon>Bacteria</taxon>
        <taxon>Pseudomonadati</taxon>
        <taxon>Candidatus Kryptoniota</taxon>
        <taxon>Candidatus Chryseopegocella</taxon>
    </lineage>
</organism>
<dbReference type="PROSITE" id="PS51352">
    <property type="entry name" value="THIOREDOXIN_2"/>
    <property type="match status" value="1"/>
</dbReference>
<dbReference type="EMBL" id="CZVW01000007">
    <property type="protein sequence ID" value="CUT00456.1"/>
    <property type="molecule type" value="Genomic_DNA"/>
</dbReference>
<dbReference type="SUPFAM" id="SSF52833">
    <property type="entry name" value="Thioredoxin-like"/>
    <property type="match status" value="1"/>
</dbReference>
<evidence type="ECO:0000256" key="1">
    <source>
        <dbReference type="ARBA" id="ARBA00022729"/>
    </source>
</evidence>
<dbReference type="AlphaFoldDB" id="A0A0P1MWZ7"/>
<evidence type="ECO:0000256" key="2">
    <source>
        <dbReference type="ARBA" id="ARBA00023284"/>
    </source>
</evidence>
<evidence type="ECO:0000259" key="3">
    <source>
        <dbReference type="PROSITE" id="PS51352"/>
    </source>
</evidence>
<dbReference type="InterPro" id="IPR013766">
    <property type="entry name" value="Thioredoxin_domain"/>
</dbReference>
<dbReference type="Proteomes" id="UP000199197">
    <property type="component" value="Unassembled WGS sequence"/>
</dbReference>
<dbReference type="PANTHER" id="PTHR15337">
    <property type="entry name" value="ANTERIOR GRADIENT PROTEIN-RELATED"/>
    <property type="match status" value="1"/>
</dbReference>
<dbReference type="InterPro" id="IPR036249">
    <property type="entry name" value="Thioredoxin-like_sf"/>
</dbReference>
<dbReference type="OrthoDB" id="9811036at2"/>
<dbReference type="InterPro" id="IPR017937">
    <property type="entry name" value="Thioredoxin_CS"/>
</dbReference>
<keyword evidence="2" id="KW-0676">Redox-active center</keyword>
<feature type="domain" description="Thioredoxin" evidence="3">
    <location>
        <begin position="7"/>
        <end position="147"/>
    </location>
</feature>
<gene>
    <name evidence="4" type="ORF">JGI23_00866</name>
</gene>
<dbReference type="InterPro" id="IPR012336">
    <property type="entry name" value="Thioredoxin-like_fold"/>
</dbReference>
<dbReference type="PANTHER" id="PTHR15337:SF11">
    <property type="entry name" value="THIOREDOXIN DOMAIN-CONTAINING PROTEIN"/>
    <property type="match status" value="1"/>
</dbReference>
<dbReference type="RefSeq" id="WP_092349034.1">
    <property type="nucleotide sequence ID" value="NZ_CZVW01000007.1"/>
</dbReference>
<protein>
    <submittedName>
        <fullName evidence="4">Thioredoxin-related protein</fullName>
    </submittedName>
</protein>
<proteinExistence type="predicted"/>
<keyword evidence="1" id="KW-0732">Signal</keyword>